<gene>
    <name evidence="2" type="ORF">J7I43_24205</name>
</gene>
<sequence length="476" mass="54076">MKHFYTLLLLLAASNILFAQKNRSLEESTAKLMTDVNCEKQDKVLPESFNKITAGFLTTLAQNVTGQLSQGTGANLKISDDKLSAEIQSSFLLGKYLLLNAGFNGAITDNISDLYSGKGGVASDWGVKLGLSIPIKRTLFYESEGECYKFYAERSAFLMKKSAELKPFIQEYRLQFLDDKTSANIDDTIRLVNQQILKYSKADNFNQDSITKYSDSLKALVNTRDMLYELYDPVRGKKPRKNYIYETLKDSIVDYEVKNAKWTGYQIFLFNIGSFYNRKGFVQYNPSPVNYSERFEDIAYDNIGGSLGVSWYRQTEKFHQNAALDLVVKKQANFELPENKKYNTTFTADSTITSNYPATGIYSSSTKKAFDSTRLAFATYTFFDINFQYTVLFGKTKTFGLNATGSWSNSKYYSVPNRVDFFFGPVVSVPNQDKDGSKLNFGLMLGYRNVFDRDLEMADKFNVRFNVSVPFKVIAL</sequence>
<feature type="chain" id="PRO_5046543579" evidence="1">
    <location>
        <begin position="20"/>
        <end position="476"/>
    </location>
</feature>
<evidence type="ECO:0000313" key="3">
    <source>
        <dbReference type="Proteomes" id="UP000679126"/>
    </source>
</evidence>
<organism evidence="2 3">
    <name type="scientific">Chitinophaga chungangae</name>
    <dbReference type="NCBI Taxonomy" id="2821488"/>
    <lineage>
        <taxon>Bacteria</taxon>
        <taxon>Pseudomonadati</taxon>
        <taxon>Bacteroidota</taxon>
        <taxon>Chitinophagia</taxon>
        <taxon>Chitinophagales</taxon>
        <taxon>Chitinophagaceae</taxon>
        <taxon>Chitinophaga</taxon>
    </lineage>
</organism>
<name>A0ABS3YKY5_9BACT</name>
<evidence type="ECO:0000313" key="2">
    <source>
        <dbReference type="EMBL" id="MBO9155353.1"/>
    </source>
</evidence>
<protein>
    <submittedName>
        <fullName evidence="2">Uncharacterized protein</fullName>
    </submittedName>
</protein>
<comment type="caution">
    <text evidence="2">The sequence shown here is derived from an EMBL/GenBank/DDBJ whole genome shotgun (WGS) entry which is preliminary data.</text>
</comment>
<accession>A0ABS3YKY5</accession>
<dbReference type="RefSeq" id="WP_209148581.1">
    <property type="nucleotide sequence ID" value="NZ_JAGHKP010000006.1"/>
</dbReference>
<reference evidence="3" key="1">
    <citation type="submission" date="2021-03" db="EMBL/GenBank/DDBJ databases">
        <title>Assistant Professor.</title>
        <authorList>
            <person name="Huq M.A."/>
        </authorList>
    </citation>
    <scope>NUCLEOTIDE SEQUENCE [LARGE SCALE GENOMIC DNA]</scope>
    <source>
        <strain evidence="3">MAH-28</strain>
    </source>
</reference>
<keyword evidence="1" id="KW-0732">Signal</keyword>
<dbReference type="EMBL" id="JAGHKP010000006">
    <property type="protein sequence ID" value="MBO9155353.1"/>
    <property type="molecule type" value="Genomic_DNA"/>
</dbReference>
<proteinExistence type="predicted"/>
<feature type="signal peptide" evidence="1">
    <location>
        <begin position="1"/>
        <end position="19"/>
    </location>
</feature>
<keyword evidence="3" id="KW-1185">Reference proteome</keyword>
<evidence type="ECO:0000256" key="1">
    <source>
        <dbReference type="SAM" id="SignalP"/>
    </source>
</evidence>
<dbReference type="Proteomes" id="UP000679126">
    <property type="component" value="Unassembled WGS sequence"/>
</dbReference>